<dbReference type="OrthoDB" id="3266475at2759"/>
<feature type="transmembrane region" description="Helical" evidence="2">
    <location>
        <begin position="40"/>
        <end position="68"/>
    </location>
</feature>
<dbReference type="Proteomes" id="UP000807353">
    <property type="component" value="Unassembled WGS sequence"/>
</dbReference>
<feature type="region of interest" description="Disordered" evidence="1">
    <location>
        <begin position="106"/>
        <end position="167"/>
    </location>
</feature>
<dbReference type="EMBL" id="MU150229">
    <property type="protein sequence ID" value="KAF9469836.1"/>
    <property type="molecule type" value="Genomic_DNA"/>
</dbReference>
<evidence type="ECO:0000313" key="4">
    <source>
        <dbReference type="Proteomes" id="UP000807353"/>
    </source>
</evidence>
<keyword evidence="2" id="KW-1133">Transmembrane helix</keyword>
<feature type="compositionally biased region" description="Polar residues" evidence="1">
    <location>
        <begin position="10"/>
        <end position="22"/>
    </location>
</feature>
<dbReference type="AlphaFoldDB" id="A0A9P6CKC9"/>
<accession>A0A9P6CKC9</accession>
<feature type="region of interest" description="Disordered" evidence="1">
    <location>
        <begin position="1"/>
        <end position="31"/>
    </location>
</feature>
<evidence type="ECO:0000313" key="3">
    <source>
        <dbReference type="EMBL" id="KAF9469836.1"/>
    </source>
</evidence>
<keyword evidence="2" id="KW-0812">Transmembrane</keyword>
<keyword evidence="4" id="KW-1185">Reference proteome</keyword>
<keyword evidence="2" id="KW-0472">Membrane</keyword>
<reference evidence="3" key="1">
    <citation type="submission" date="2020-11" db="EMBL/GenBank/DDBJ databases">
        <authorList>
            <consortium name="DOE Joint Genome Institute"/>
            <person name="Ahrendt S."/>
            <person name="Riley R."/>
            <person name="Andreopoulos W."/>
            <person name="Labutti K."/>
            <person name="Pangilinan J."/>
            <person name="Ruiz-Duenas F.J."/>
            <person name="Barrasa J.M."/>
            <person name="Sanchez-Garcia M."/>
            <person name="Camarero S."/>
            <person name="Miyauchi S."/>
            <person name="Serrano A."/>
            <person name="Linde D."/>
            <person name="Babiker R."/>
            <person name="Drula E."/>
            <person name="Ayuso-Fernandez I."/>
            <person name="Pacheco R."/>
            <person name="Padilla G."/>
            <person name="Ferreira P."/>
            <person name="Barriuso J."/>
            <person name="Kellner H."/>
            <person name="Castanera R."/>
            <person name="Alfaro M."/>
            <person name="Ramirez L."/>
            <person name="Pisabarro A.G."/>
            <person name="Kuo A."/>
            <person name="Tritt A."/>
            <person name="Lipzen A."/>
            <person name="He G."/>
            <person name="Yan M."/>
            <person name="Ng V."/>
            <person name="Cullen D."/>
            <person name="Martin F."/>
            <person name="Rosso M.-N."/>
            <person name="Henrissat B."/>
            <person name="Hibbett D."/>
            <person name="Martinez A.T."/>
            <person name="Grigoriev I.V."/>
        </authorList>
    </citation>
    <scope>NUCLEOTIDE SEQUENCE</scope>
    <source>
        <strain evidence="3">CBS 247.69</strain>
    </source>
</reference>
<protein>
    <submittedName>
        <fullName evidence="3">Uncharacterized protein</fullName>
    </submittedName>
</protein>
<name>A0A9P6CKC9_9AGAR</name>
<comment type="caution">
    <text evidence="3">The sequence shown here is derived from an EMBL/GenBank/DDBJ whole genome shotgun (WGS) entry which is preliminary data.</text>
</comment>
<sequence length="167" mass="18364">MPTTVVAGPTGSTTSALPVTTGSPPEAPSMPPAEATEWKVIGLVVICITFVATVILSVVFFDSWWGFLRDLVLGKRHKDGVEDMVPDWDKRSWEFRLANEDGHRYPTITSLDDITEKDSSEGLTDQSIAPHLRTPQPTYLPNHDPHPLDPLARRPSTRPLRSPGITA</sequence>
<evidence type="ECO:0000256" key="2">
    <source>
        <dbReference type="SAM" id="Phobius"/>
    </source>
</evidence>
<evidence type="ECO:0000256" key="1">
    <source>
        <dbReference type="SAM" id="MobiDB-lite"/>
    </source>
</evidence>
<organism evidence="3 4">
    <name type="scientific">Collybia nuda</name>
    <dbReference type="NCBI Taxonomy" id="64659"/>
    <lineage>
        <taxon>Eukaryota</taxon>
        <taxon>Fungi</taxon>
        <taxon>Dikarya</taxon>
        <taxon>Basidiomycota</taxon>
        <taxon>Agaricomycotina</taxon>
        <taxon>Agaricomycetes</taxon>
        <taxon>Agaricomycetidae</taxon>
        <taxon>Agaricales</taxon>
        <taxon>Tricholomatineae</taxon>
        <taxon>Clitocybaceae</taxon>
        <taxon>Collybia</taxon>
    </lineage>
</organism>
<gene>
    <name evidence="3" type="ORF">BDZ94DRAFT_1243378</name>
</gene>
<proteinExistence type="predicted"/>